<dbReference type="Proteomes" id="UP001189429">
    <property type="component" value="Unassembled WGS sequence"/>
</dbReference>
<gene>
    <name evidence="2" type="ORF">PCOR1329_LOCUS41252</name>
</gene>
<feature type="region of interest" description="Disordered" evidence="1">
    <location>
        <begin position="211"/>
        <end position="301"/>
    </location>
</feature>
<dbReference type="EMBL" id="CAUYUJ010014962">
    <property type="protein sequence ID" value="CAK0848270.1"/>
    <property type="molecule type" value="Genomic_DNA"/>
</dbReference>
<feature type="compositionally biased region" description="Basic residues" evidence="1">
    <location>
        <begin position="259"/>
        <end position="275"/>
    </location>
</feature>
<accession>A0ABN9TQ83</accession>
<feature type="compositionally biased region" description="Low complexity" evidence="1">
    <location>
        <begin position="242"/>
        <end position="252"/>
    </location>
</feature>
<name>A0ABN9TQ83_9DINO</name>
<evidence type="ECO:0008006" key="4">
    <source>
        <dbReference type="Google" id="ProtNLM"/>
    </source>
</evidence>
<protein>
    <recommendedName>
        <fullName evidence="4">Mono(ADP-ribosyl)transferase</fullName>
    </recommendedName>
</protein>
<comment type="caution">
    <text evidence="2">The sequence shown here is derived from an EMBL/GenBank/DDBJ whole genome shotgun (WGS) entry which is preliminary data.</text>
</comment>
<dbReference type="Gene3D" id="3.90.176.10">
    <property type="entry name" value="Toxin ADP-ribosyltransferase, Chain A, domain 1"/>
    <property type="match status" value="1"/>
</dbReference>
<keyword evidence="3" id="KW-1185">Reference proteome</keyword>
<evidence type="ECO:0000256" key="1">
    <source>
        <dbReference type="SAM" id="MobiDB-lite"/>
    </source>
</evidence>
<reference evidence="2" key="1">
    <citation type="submission" date="2023-10" db="EMBL/GenBank/DDBJ databases">
        <authorList>
            <person name="Chen Y."/>
            <person name="Shah S."/>
            <person name="Dougan E. K."/>
            <person name="Thang M."/>
            <person name="Chan C."/>
        </authorList>
    </citation>
    <scope>NUCLEOTIDE SEQUENCE [LARGE SCALE GENOMIC DNA]</scope>
</reference>
<feature type="compositionally biased region" description="Low complexity" evidence="1">
    <location>
        <begin position="213"/>
        <end position="235"/>
    </location>
</feature>
<evidence type="ECO:0000313" key="3">
    <source>
        <dbReference type="Proteomes" id="UP001189429"/>
    </source>
</evidence>
<sequence>MDLAVSLAEPPPCERPAPDDAAGCFSARSGAAAPEAAAVRALCEQEPDLDGFERLDKWRHCEEEGVGECRVFAHNLARARNSGFPSTLECGEAAGLSPHEIAALFGWTTGDFRFLNPIARGLAEVTFQDYPRGAAVLCRLSREEVLPYVQVVSAALRKLPPAAGGQVLWRGHRRPVAAEVGAVLELPGFASASHDRTRPWLSRRRRTQAGLPAAACWPSRATSAAAASPGTAPGSARRRSSSRWARASRSWRLGQAPRPTRRPSPPRRGAWRRRCPGPTSGPGQRPADKPHARLRGVTGVW</sequence>
<proteinExistence type="predicted"/>
<organism evidence="2 3">
    <name type="scientific">Prorocentrum cordatum</name>
    <dbReference type="NCBI Taxonomy" id="2364126"/>
    <lineage>
        <taxon>Eukaryota</taxon>
        <taxon>Sar</taxon>
        <taxon>Alveolata</taxon>
        <taxon>Dinophyceae</taxon>
        <taxon>Prorocentrales</taxon>
        <taxon>Prorocentraceae</taxon>
        <taxon>Prorocentrum</taxon>
    </lineage>
</organism>
<evidence type="ECO:0000313" key="2">
    <source>
        <dbReference type="EMBL" id="CAK0848270.1"/>
    </source>
</evidence>